<keyword evidence="2" id="KW-0472">Membrane</keyword>
<feature type="transmembrane region" description="Helical" evidence="2">
    <location>
        <begin position="164"/>
        <end position="186"/>
    </location>
</feature>
<accession>A0A3E1J149</accession>
<feature type="region of interest" description="Disordered" evidence="1">
    <location>
        <begin position="53"/>
        <end position="72"/>
    </location>
</feature>
<feature type="compositionally biased region" description="Basic and acidic residues" evidence="1">
    <location>
        <begin position="8"/>
        <end position="20"/>
    </location>
</feature>
<reference evidence="3 4" key="1">
    <citation type="submission" date="2016-02" db="EMBL/GenBank/DDBJ databases">
        <authorList>
            <person name="Alioto T."/>
            <person name="Alioto T."/>
        </authorList>
    </citation>
    <scope>NUCLEOTIDE SEQUENCE [LARGE SCALE GENOMIC DNA]</scope>
    <source>
        <strain evidence="3 4">NR010</strain>
    </source>
</reference>
<keyword evidence="2" id="KW-0812">Transmembrane</keyword>
<dbReference type="Proteomes" id="UP000259221">
    <property type="component" value="Unassembled WGS sequence"/>
</dbReference>
<dbReference type="OrthoDB" id="3232424at2"/>
<evidence type="ECO:0008006" key="5">
    <source>
        <dbReference type="Google" id="ProtNLM"/>
    </source>
</evidence>
<dbReference type="EMBL" id="LRTV01000001">
    <property type="protein sequence ID" value="RFD80083.1"/>
    <property type="molecule type" value="Genomic_DNA"/>
</dbReference>
<organism evidence="3 4">
    <name type="scientific">Gardnerella vaginalis</name>
    <dbReference type="NCBI Taxonomy" id="2702"/>
    <lineage>
        <taxon>Bacteria</taxon>
        <taxon>Bacillati</taxon>
        <taxon>Actinomycetota</taxon>
        <taxon>Actinomycetes</taxon>
        <taxon>Bifidobacteriales</taxon>
        <taxon>Bifidobacteriaceae</taxon>
        <taxon>Gardnerella</taxon>
    </lineage>
</organism>
<sequence length="231" mass="25690">MTSSKNTNDPRREDTERNNSADDNIPADNSSANMYKDWSSFVEEHADDLNEVARSKSAQSFEKHAQRKAKKLEHSIRLNEIAKSSADKTDTNKTNKTNKFSLSNLSSKKSYIIPQRMQDPHVRFTNPGGPRDNTRSSWLDLDKTMEDYGDDFVPPNPQFENISWVTVVLWVLLIAGIAGILSLAFLPGFASTIGIASAIFVLVGGAGLLLTHKKHSPSKEDYNDYGEGARV</sequence>
<comment type="caution">
    <text evidence="3">The sequence shown here is derived from an EMBL/GenBank/DDBJ whole genome shotgun (WGS) entry which is preliminary data.</text>
</comment>
<gene>
    <name evidence="3" type="ORF">AXE77_00755</name>
</gene>
<dbReference type="AlphaFoldDB" id="A0A3E1J149"/>
<feature type="region of interest" description="Disordered" evidence="1">
    <location>
        <begin position="1"/>
        <end position="33"/>
    </location>
</feature>
<evidence type="ECO:0000256" key="2">
    <source>
        <dbReference type="SAM" id="Phobius"/>
    </source>
</evidence>
<proteinExistence type="predicted"/>
<evidence type="ECO:0000256" key="1">
    <source>
        <dbReference type="SAM" id="MobiDB-lite"/>
    </source>
</evidence>
<feature type="transmembrane region" description="Helical" evidence="2">
    <location>
        <begin position="192"/>
        <end position="210"/>
    </location>
</feature>
<evidence type="ECO:0000313" key="3">
    <source>
        <dbReference type="EMBL" id="RFD80083.1"/>
    </source>
</evidence>
<name>A0A3E1J149_GARVA</name>
<evidence type="ECO:0000313" key="4">
    <source>
        <dbReference type="Proteomes" id="UP000259221"/>
    </source>
</evidence>
<protein>
    <recommendedName>
        <fullName evidence="5">Membrane associated protein</fullName>
    </recommendedName>
</protein>
<keyword evidence="2" id="KW-1133">Transmembrane helix</keyword>
<dbReference type="RefSeq" id="WP_116711675.1">
    <property type="nucleotide sequence ID" value="NZ_LRTV01000001.1"/>
</dbReference>